<dbReference type="OrthoDB" id="446173at2759"/>
<dbReference type="Pfam" id="PF25809">
    <property type="entry name" value="STEEP1"/>
    <property type="match status" value="1"/>
</dbReference>
<dbReference type="SMART" id="SM01033">
    <property type="entry name" value="BING4CT"/>
    <property type="match status" value="1"/>
</dbReference>
<keyword evidence="11" id="KW-1185">Reference proteome</keyword>
<name>A0A0V0SJ95_9BILA</name>
<dbReference type="PROSITE" id="PS50294">
    <property type="entry name" value="WD_REPEATS_REGION"/>
    <property type="match status" value="1"/>
</dbReference>
<dbReference type="InterPro" id="IPR000884">
    <property type="entry name" value="TSP1_rpt"/>
</dbReference>
<gene>
    <name evidence="10" type="primary">WDR46</name>
    <name evidence="10" type="ORF">T07_15193</name>
</gene>
<sequence>MLAVAQKRWTYVYDNKGTELHCLKRLSDVMRLEFLPYHYLLVGSSKTSFLHWLDVSVGKLVQSTLTRRGPIDVMCQNPSNAIIHCGHGNGTVSLWSPTVKKPLVSMLCYGNPVRSVAVEQTGNFMATVGADRIVKVWDLRNYGELHRLKVPYSTSHMVFSQRGLLACSMGTFIRVYKDICKLSSAEPYMIHNCKEVVTDLRFCPFEDVLGVGHRTGYCNLLIPGSGEANIDAFESNPFQSLQQRREMEVHSLLDKIQPELITLDPQAVTNLDRDYEAEKLQNKVKFLFSKMPKSNQVEKKTAKNKQAIRNQQQREVLRKKRDIRLELQNMGILKQKSKKVQTMADTVVNREDVEEVEDQQVQWYYCLCGELALISEKPLDRLPLRPRDRARVLDNEKGTYKTFSKPNETVYLSRSEGVEVQCRLECKQCSAIMFYYSPDRPDILFLVDKAVVSSDQLNTAKATGPEIVGRSAVGYDGDVDGSGPSSTTKKVMITKMVKSGGKFGSVTVSTIDEEEEELEAKEIAASYSNNAIVVEKQMRRKGMLNRRGAEQFVEAERLKKEHRRGTNKEPGSVGLVVWLFIAENAALAMLPLLLLVFIVCCFVSGNGIHGNIRLKLANDENVDEISPLVDDNTTVAAAAASTNYHTFKFRILPERFETFSTNVYGKLLDTDQVDQLSNNQLLFNYAELIDLEVERFVSGKSVAVVLANFTTWETVLSDKLNIPCQLFDRPGQYQIRLHGKAGDFESNRLTVDHWPAYAVHCRADRLFPCERGGVVVGARTPPHCPAASTLYRVRLFAVRDRRHRPMEVGRRGVYVAERALAAADAVVEFQCALFDLIYPEYCFRLVSVHGDGLVRHLAQRCVPTERKSKIKLVLVLSRSSSLISHNVASASEFHNDAQSMLSFIVVSTATPLTRCDRLDLENQITSRFTWSTIRKKKKNNLIYTKKKSKNGFRGFGRDSIFGLNSKFPKTSSRDRRIQICSGPGLGIPLGMGGSGTRARGQTKAVNLHIQYTTHLAIRHEMVAALKWQADYCTRKINDRFRLDPLIRFGKNPNGSLNLHDRTTNMSTDGQWSAWQSWSSCTDTCGERSVKHRLRLCNNPKPAFGGQYCKGSGLETIPCPRVPCPVAEEQPSRLHSDAGHCVCGGCTLTTPGLIVLPRKVSWCENASGLWLLQSTDNTTTSVQFSVDIGRWLSSNQHRWHLWIRDGPNVSSAVLFDSSKNEFGRFSSSRSQALVQLEPLAPNDAGDGDEREAEPGLIRYAFSTAGSITMSEDQNRLQKKRTVEIGSTAGVSVLVLLALAVMVFVSIRNRVTNLLHHFTSLVRNVDKFSTVDPRSDKISKRRRLSDPTVESRMSQTEMQVSMQTQTTRLSAEVAIPFVQPTVQSTSKSATPSGCSFAEPEQDFEYDYYEAPIEGSILNPAWPY</sequence>
<evidence type="ECO:0000256" key="1">
    <source>
        <dbReference type="ARBA" id="ARBA00004604"/>
    </source>
</evidence>
<keyword evidence="4" id="KW-0677">Repeat</keyword>
<dbReference type="PROSITE" id="PS50092">
    <property type="entry name" value="TSP1"/>
    <property type="match status" value="1"/>
</dbReference>
<evidence type="ECO:0000256" key="4">
    <source>
        <dbReference type="ARBA" id="ARBA00022737"/>
    </source>
</evidence>
<dbReference type="PROSITE" id="PS50082">
    <property type="entry name" value="WD_REPEATS_2"/>
    <property type="match status" value="1"/>
</dbReference>
<keyword evidence="8" id="KW-0812">Transmembrane</keyword>
<evidence type="ECO:0000256" key="8">
    <source>
        <dbReference type="SAM" id="Phobius"/>
    </source>
</evidence>
<dbReference type="Pfam" id="PF00400">
    <property type="entry name" value="WD40"/>
    <property type="match status" value="1"/>
</dbReference>
<accession>A0A0V0SJ95</accession>
<dbReference type="InterPro" id="IPR012952">
    <property type="entry name" value="BING4_C_dom"/>
</dbReference>
<dbReference type="PANTHER" id="PTHR14085">
    <property type="entry name" value="WD-REPEAT PROTEIN BING4"/>
    <property type="match status" value="1"/>
</dbReference>
<reference evidence="10 11" key="1">
    <citation type="submission" date="2015-01" db="EMBL/GenBank/DDBJ databases">
        <title>Evolution of Trichinella species and genotypes.</title>
        <authorList>
            <person name="Korhonen P.K."/>
            <person name="Edoardo P."/>
            <person name="Giuseppe L.R."/>
            <person name="Gasser R.B."/>
        </authorList>
    </citation>
    <scope>NUCLEOTIDE SEQUENCE [LARGE SCALE GENOMIC DNA]</scope>
    <source>
        <strain evidence="10">ISS37</strain>
    </source>
</reference>
<dbReference type="InterPro" id="IPR036383">
    <property type="entry name" value="TSP1_rpt_sf"/>
</dbReference>
<evidence type="ECO:0000256" key="2">
    <source>
        <dbReference type="ARBA" id="ARBA00022552"/>
    </source>
</evidence>
<dbReference type="SMART" id="SM00209">
    <property type="entry name" value="TSP1"/>
    <property type="match status" value="1"/>
</dbReference>
<dbReference type="SUPFAM" id="SSF50978">
    <property type="entry name" value="WD40 repeat-like"/>
    <property type="match status" value="1"/>
</dbReference>
<proteinExistence type="predicted"/>
<dbReference type="EMBL" id="JYDL01000005">
    <property type="protein sequence ID" value="KRX26905.1"/>
    <property type="molecule type" value="Genomic_DNA"/>
</dbReference>
<dbReference type="GO" id="GO:0000462">
    <property type="term" value="P:maturation of SSU-rRNA from tricistronic rRNA transcript (SSU-rRNA, 5.8S rRNA, LSU-rRNA)"/>
    <property type="evidence" value="ECO:0007669"/>
    <property type="project" value="TreeGrafter"/>
</dbReference>
<dbReference type="Gene3D" id="2.130.10.10">
    <property type="entry name" value="YVTN repeat-like/Quinoprotein amine dehydrogenase"/>
    <property type="match status" value="1"/>
</dbReference>
<keyword evidence="6" id="KW-0539">Nucleus</keyword>
<evidence type="ECO:0000256" key="7">
    <source>
        <dbReference type="PROSITE-ProRule" id="PRU00221"/>
    </source>
</evidence>
<comment type="subcellular location">
    <subcellularLocation>
        <location evidence="1">Nucleus</location>
        <location evidence="1">Nucleolus</location>
    </subcellularLocation>
</comment>
<dbReference type="InterPro" id="IPR040315">
    <property type="entry name" value="WDR46/Utp7"/>
</dbReference>
<protein>
    <submittedName>
        <fullName evidence="10">WD repeat-containing protein 46</fullName>
    </submittedName>
</protein>
<evidence type="ECO:0000256" key="3">
    <source>
        <dbReference type="ARBA" id="ARBA00022574"/>
    </source>
</evidence>
<dbReference type="InterPro" id="IPR001680">
    <property type="entry name" value="WD40_rpt"/>
</dbReference>
<dbReference type="InterPro" id="IPR015943">
    <property type="entry name" value="WD40/YVTN_repeat-like_dom_sf"/>
</dbReference>
<dbReference type="Pfam" id="PF00090">
    <property type="entry name" value="TSP_1"/>
    <property type="match status" value="1"/>
</dbReference>
<dbReference type="GO" id="GO:0032040">
    <property type="term" value="C:small-subunit processome"/>
    <property type="evidence" value="ECO:0007669"/>
    <property type="project" value="TreeGrafter"/>
</dbReference>
<organism evidence="10 11">
    <name type="scientific">Trichinella nelsoni</name>
    <dbReference type="NCBI Taxonomy" id="6336"/>
    <lineage>
        <taxon>Eukaryota</taxon>
        <taxon>Metazoa</taxon>
        <taxon>Ecdysozoa</taxon>
        <taxon>Nematoda</taxon>
        <taxon>Enoplea</taxon>
        <taxon>Dorylaimia</taxon>
        <taxon>Trichinellida</taxon>
        <taxon>Trichinellidae</taxon>
        <taxon>Trichinella</taxon>
    </lineage>
</organism>
<dbReference type="InterPro" id="IPR036322">
    <property type="entry name" value="WD40_repeat_dom_sf"/>
</dbReference>
<evidence type="ECO:0000259" key="9">
    <source>
        <dbReference type="SMART" id="SM01033"/>
    </source>
</evidence>
<dbReference type="STRING" id="6336.A0A0V0SJ95"/>
<dbReference type="SMART" id="SM00320">
    <property type="entry name" value="WD40"/>
    <property type="match status" value="3"/>
</dbReference>
<dbReference type="PROSITE" id="PS00678">
    <property type="entry name" value="WD_REPEATS_1"/>
    <property type="match status" value="1"/>
</dbReference>
<keyword evidence="2" id="KW-0698">rRNA processing</keyword>
<evidence type="ECO:0000256" key="6">
    <source>
        <dbReference type="ARBA" id="ARBA00023242"/>
    </source>
</evidence>
<evidence type="ECO:0000313" key="10">
    <source>
        <dbReference type="EMBL" id="KRX26905.1"/>
    </source>
</evidence>
<feature type="domain" description="BING4 C-terminal" evidence="9">
    <location>
        <begin position="187"/>
        <end position="265"/>
    </location>
</feature>
<dbReference type="GO" id="GO:0030686">
    <property type="term" value="C:90S preribosome"/>
    <property type="evidence" value="ECO:0007669"/>
    <property type="project" value="TreeGrafter"/>
</dbReference>
<dbReference type="Gene3D" id="2.20.100.10">
    <property type="entry name" value="Thrombospondin type-1 (TSP1) repeat"/>
    <property type="match status" value="1"/>
</dbReference>
<dbReference type="PANTHER" id="PTHR14085:SF3">
    <property type="entry name" value="WD REPEAT-CONTAINING PROTEIN 46"/>
    <property type="match status" value="1"/>
</dbReference>
<evidence type="ECO:0000313" key="11">
    <source>
        <dbReference type="Proteomes" id="UP000054630"/>
    </source>
</evidence>
<evidence type="ECO:0000256" key="5">
    <source>
        <dbReference type="ARBA" id="ARBA00023157"/>
    </source>
</evidence>
<keyword evidence="8" id="KW-1133">Transmembrane helix</keyword>
<feature type="transmembrane region" description="Helical" evidence="8">
    <location>
        <begin position="1283"/>
        <end position="1305"/>
    </location>
</feature>
<feature type="repeat" description="WD" evidence="7">
    <location>
        <begin position="106"/>
        <end position="147"/>
    </location>
</feature>
<dbReference type="SUPFAM" id="SSF82895">
    <property type="entry name" value="TSP-1 type 1 repeat"/>
    <property type="match status" value="1"/>
</dbReference>
<dbReference type="Pfam" id="PF08149">
    <property type="entry name" value="BING4CT"/>
    <property type="match status" value="1"/>
</dbReference>
<keyword evidence="8" id="KW-0472">Membrane</keyword>
<dbReference type="FunFam" id="2.20.100.10:FF:000001">
    <property type="entry name" value="semaphorin-5A isoform X1"/>
    <property type="match status" value="1"/>
</dbReference>
<dbReference type="Proteomes" id="UP000054630">
    <property type="component" value="Unassembled WGS sequence"/>
</dbReference>
<dbReference type="FunFam" id="2.130.10.10:FF:000378">
    <property type="entry name" value="U3 small nucleolar RNA-associated protein 7"/>
    <property type="match status" value="1"/>
</dbReference>
<keyword evidence="5" id="KW-1015">Disulfide bond</keyword>
<dbReference type="InterPro" id="IPR019775">
    <property type="entry name" value="WD40_repeat_CS"/>
</dbReference>
<dbReference type="InterPro" id="IPR057965">
    <property type="entry name" value="STEEP1_dom"/>
</dbReference>
<keyword evidence="3 7" id="KW-0853">WD repeat</keyword>
<comment type="caution">
    <text evidence="10">The sequence shown here is derived from an EMBL/GenBank/DDBJ whole genome shotgun (WGS) entry which is preliminary data.</text>
</comment>